<dbReference type="GO" id="GO:0016810">
    <property type="term" value="F:hydrolase activity, acting on carbon-nitrogen (but not peptide) bonds"/>
    <property type="evidence" value="ECO:0007669"/>
    <property type="project" value="InterPro"/>
</dbReference>
<feature type="domain" description="Amidohydrolase-related" evidence="2">
    <location>
        <begin position="114"/>
        <end position="471"/>
    </location>
</feature>
<organism evidence="3 4">
    <name type="scientific">Pseudomonas panipatensis</name>
    <dbReference type="NCBI Taxonomy" id="428992"/>
    <lineage>
        <taxon>Bacteria</taxon>
        <taxon>Pseudomonadati</taxon>
        <taxon>Pseudomonadota</taxon>
        <taxon>Gammaproteobacteria</taxon>
        <taxon>Pseudomonadales</taxon>
        <taxon>Pseudomonadaceae</taxon>
        <taxon>Pseudomonas</taxon>
    </lineage>
</organism>
<evidence type="ECO:0000256" key="1">
    <source>
        <dbReference type="SAM" id="SignalP"/>
    </source>
</evidence>
<accession>A0A1G8HAT0</accession>
<evidence type="ECO:0000313" key="3">
    <source>
        <dbReference type="EMBL" id="SDI03752.1"/>
    </source>
</evidence>
<feature type="chain" id="PRO_5011707113" evidence="1">
    <location>
        <begin position="40"/>
        <end position="481"/>
    </location>
</feature>
<dbReference type="Proteomes" id="UP000199636">
    <property type="component" value="Unassembled WGS sequence"/>
</dbReference>
<dbReference type="PANTHER" id="PTHR43135:SF3">
    <property type="entry name" value="ALPHA-D-RIBOSE 1-METHYLPHOSPHONATE 5-TRIPHOSPHATE DIPHOSPHATASE"/>
    <property type="match status" value="1"/>
</dbReference>
<dbReference type="InterPro" id="IPR011059">
    <property type="entry name" value="Metal-dep_hydrolase_composite"/>
</dbReference>
<keyword evidence="1" id="KW-0732">Signal</keyword>
<dbReference type="Pfam" id="PF01979">
    <property type="entry name" value="Amidohydro_1"/>
    <property type="match status" value="1"/>
</dbReference>
<protein>
    <submittedName>
        <fullName evidence="3">Imidazolonepropionase</fullName>
    </submittedName>
</protein>
<evidence type="ECO:0000313" key="4">
    <source>
        <dbReference type="Proteomes" id="UP000199636"/>
    </source>
</evidence>
<dbReference type="InterPro" id="IPR057744">
    <property type="entry name" value="OTAase-like"/>
</dbReference>
<proteinExistence type="predicted"/>
<dbReference type="InterPro" id="IPR032466">
    <property type="entry name" value="Metal_Hydrolase"/>
</dbReference>
<dbReference type="InterPro" id="IPR051781">
    <property type="entry name" value="Metallo-dep_Hydrolase"/>
</dbReference>
<dbReference type="SUPFAM" id="SSF51338">
    <property type="entry name" value="Composite domain of metallo-dependent hydrolases"/>
    <property type="match status" value="2"/>
</dbReference>
<dbReference type="SUPFAM" id="SSF51556">
    <property type="entry name" value="Metallo-dependent hydrolases"/>
    <property type="match status" value="1"/>
</dbReference>
<reference evidence="4" key="1">
    <citation type="submission" date="2016-10" db="EMBL/GenBank/DDBJ databases">
        <authorList>
            <person name="Varghese N."/>
            <person name="Submissions S."/>
        </authorList>
    </citation>
    <scope>NUCLEOTIDE SEQUENCE [LARGE SCALE GENOMIC DNA]</scope>
    <source>
        <strain evidence="4">CCM 7469</strain>
    </source>
</reference>
<gene>
    <name evidence="3" type="ORF">SAMN05216272_105117</name>
</gene>
<dbReference type="RefSeq" id="WP_244507189.1">
    <property type="nucleotide sequence ID" value="NZ_FNDS01000005.1"/>
</dbReference>
<keyword evidence="4" id="KW-1185">Reference proteome</keyword>
<sequence length="481" mass="51126">MFKNAMSRNTLRGNTRSSQRTGKLLSAALLLAIAVQAHAEGEGAQPGAAQAASATPPLPSVLFRNVRIFDGKSAALSAPSEVLVRGNHIERISSTPIKLEEGATPQVIDGGGRTLMPGLIDAHAHLSFINTPMLLMASADPGYLQIRAAVNARGMLMDGYTAVRDVSGPVFGMKRAIDEGLLPGPRIWPSGTMISQTSGHNDFRTLGDLPSTAGSGVGAPVRHGYSVVADGADAVLTAAREQLMQGASQIKLAGGGGVSSNFDPIDVTEYTKPEFEAAVAAADNWGTYVAVHAYTPKAIRTAVEAGVKSIEHGQLIDEPTMKLLAERGVWLSLQPFLDDEDAIPTAPGSDNERKYRQVADGTDNAYKLAKKYHVKVAFGTDIQFNPKGLERQNYYLPKLVRWFSPAEALKMATADNAELLSLSGPRNPYPGKLGVVENGALADLLLVDGDPLSDIKLLENPAKNLLVIMKDGTLYKNLLAQ</sequence>
<dbReference type="EMBL" id="FNDS01000005">
    <property type="protein sequence ID" value="SDI03752.1"/>
    <property type="molecule type" value="Genomic_DNA"/>
</dbReference>
<evidence type="ECO:0000259" key="2">
    <source>
        <dbReference type="Pfam" id="PF01979"/>
    </source>
</evidence>
<dbReference type="Gene3D" id="2.30.40.10">
    <property type="entry name" value="Urease, subunit C, domain 1"/>
    <property type="match status" value="1"/>
</dbReference>
<dbReference type="InterPro" id="IPR006680">
    <property type="entry name" value="Amidohydro-rel"/>
</dbReference>
<dbReference type="PANTHER" id="PTHR43135">
    <property type="entry name" value="ALPHA-D-RIBOSE 1-METHYLPHOSPHONATE 5-TRIPHOSPHATE DIPHOSPHATASE"/>
    <property type="match status" value="1"/>
</dbReference>
<dbReference type="Gene3D" id="3.20.20.140">
    <property type="entry name" value="Metal-dependent hydrolases"/>
    <property type="match status" value="1"/>
</dbReference>
<name>A0A1G8HAT0_9PSED</name>
<feature type="signal peptide" evidence="1">
    <location>
        <begin position="1"/>
        <end position="39"/>
    </location>
</feature>
<dbReference type="CDD" id="cd01299">
    <property type="entry name" value="Met_dep_hydrolase_A"/>
    <property type="match status" value="1"/>
</dbReference>
<dbReference type="STRING" id="428992.SAMN05216272_105117"/>
<dbReference type="AlphaFoldDB" id="A0A1G8HAT0"/>